<gene>
    <name evidence="1" type="ORF">MBAV_003944</name>
</gene>
<sequence length="255" mass="29032">MDSVLDRGGKQDALYEFPYHYIPTLNSNGDFLPVRSLRWGYEYISYVRFVLDRVRDIPFDTMLDVGCGDGRFLHEASRVLSDKQLKGVDVSARAVGFARAFNPNLELVVGDINDKALFSTKFDVITLVEVLEHIAPGDVAGFVGSIAYHLKDDGLVLLTVPSKNVKLNTKHYQHFDMASLQAALVPSLRILERHFINRVSILARMMERLLVNKLFILNQRHILNAVYSFYERHLLQADETNCKRICLLCQKQSVS</sequence>
<dbReference type="PANTHER" id="PTHR43861">
    <property type="entry name" value="TRANS-ACONITATE 2-METHYLTRANSFERASE-RELATED"/>
    <property type="match status" value="1"/>
</dbReference>
<dbReference type="EMBL" id="LACI01001702">
    <property type="protein sequence ID" value="KJU83856.1"/>
    <property type="molecule type" value="Genomic_DNA"/>
</dbReference>
<organism evidence="1 2">
    <name type="scientific">Candidatus Magnetobacterium bavaricum</name>
    <dbReference type="NCBI Taxonomy" id="29290"/>
    <lineage>
        <taxon>Bacteria</taxon>
        <taxon>Pseudomonadati</taxon>
        <taxon>Nitrospirota</taxon>
        <taxon>Thermodesulfovibrionia</taxon>
        <taxon>Thermodesulfovibrionales</taxon>
        <taxon>Candidatus Magnetobacteriaceae</taxon>
        <taxon>Candidatus Magnetobacterium</taxon>
    </lineage>
</organism>
<dbReference type="GO" id="GO:0032259">
    <property type="term" value="P:methylation"/>
    <property type="evidence" value="ECO:0007669"/>
    <property type="project" value="UniProtKB-KW"/>
</dbReference>
<dbReference type="SUPFAM" id="SSF53335">
    <property type="entry name" value="S-adenosyl-L-methionine-dependent methyltransferases"/>
    <property type="match status" value="1"/>
</dbReference>
<proteinExistence type="predicted"/>
<keyword evidence="2" id="KW-1185">Reference proteome</keyword>
<dbReference type="InterPro" id="IPR029063">
    <property type="entry name" value="SAM-dependent_MTases_sf"/>
</dbReference>
<dbReference type="CDD" id="cd02440">
    <property type="entry name" value="AdoMet_MTases"/>
    <property type="match status" value="1"/>
</dbReference>
<name>A0A0F3GPP4_9BACT</name>
<dbReference type="GO" id="GO:0008168">
    <property type="term" value="F:methyltransferase activity"/>
    <property type="evidence" value="ECO:0007669"/>
    <property type="project" value="UniProtKB-KW"/>
</dbReference>
<comment type="caution">
    <text evidence="1">The sequence shown here is derived from an EMBL/GenBank/DDBJ whole genome shotgun (WGS) entry which is preliminary data.</text>
</comment>
<evidence type="ECO:0000313" key="2">
    <source>
        <dbReference type="Proteomes" id="UP000033423"/>
    </source>
</evidence>
<dbReference type="Pfam" id="PF13489">
    <property type="entry name" value="Methyltransf_23"/>
    <property type="match status" value="1"/>
</dbReference>
<keyword evidence="1" id="KW-0489">Methyltransferase</keyword>
<evidence type="ECO:0000313" key="1">
    <source>
        <dbReference type="EMBL" id="KJU83856.1"/>
    </source>
</evidence>
<protein>
    <submittedName>
        <fullName evidence="1">3-demethylubiquinone-9 3-methyltransferase</fullName>
    </submittedName>
</protein>
<dbReference type="Proteomes" id="UP000033423">
    <property type="component" value="Unassembled WGS sequence"/>
</dbReference>
<reference evidence="1 2" key="1">
    <citation type="submission" date="2015-02" db="EMBL/GenBank/DDBJ databases">
        <title>Single-cell genomics of uncultivated deep-branching MTB reveals a conserved set of magnetosome genes.</title>
        <authorList>
            <person name="Kolinko S."/>
            <person name="Richter M."/>
            <person name="Glockner F.O."/>
            <person name="Brachmann A."/>
            <person name="Schuler D."/>
        </authorList>
    </citation>
    <scope>NUCLEOTIDE SEQUENCE [LARGE SCALE GENOMIC DNA]</scope>
    <source>
        <strain evidence="1">TM-1</strain>
    </source>
</reference>
<dbReference type="Gene3D" id="3.40.50.150">
    <property type="entry name" value="Vaccinia Virus protein VP39"/>
    <property type="match status" value="1"/>
</dbReference>
<accession>A0A0F3GPP4</accession>
<keyword evidence="1" id="KW-0808">Transferase</keyword>
<dbReference type="AlphaFoldDB" id="A0A0F3GPP4"/>
<keyword evidence="1" id="KW-0830">Ubiquinone</keyword>